<proteinExistence type="predicted"/>
<name>A0A3B0P6M4_MYCSY</name>
<evidence type="ECO:0000313" key="2">
    <source>
        <dbReference type="Proteomes" id="UP000259328"/>
    </source>
</evidence>
<dbReference type="Proteomes" id="UP000259328">
    <property type="component" value="Chromosome"/>
</dbReference>
<organism evidence="1 2">
    <name type="scientific">Mycoplasmopsis synoviae</name>
    <name type="common">Mycoplasma synoviae</name>
    <dbReference type="NCBI Taxonomy" id="2109"/>
    <lineage>
        <taxon>Bacteria</taxon>
        <taxon>Bacillati</taxon>
        <taxon>Mycoplasmatota</taxon>
        <taxon>Mycoplasmoidales</taxon>
        <taxon>Metamycoplasmataceae</taxon>
        <taxon>Mycoplasmopsis</taxon>
    </lineage>
</organism>
<reference evidence="2" key="1">
    <citation type="submission" date="2018-06" db="EMBL/GenBank/DDBJ databases">
        <authorList>
            <consortium name="Pathogen Informatics"/>
        </authorList>
    </citation>
    <scope>NUCLEOTIDE SEQUENCE [LARGE SCALE GENOMIC DNA]</scope>
    <source>
        <strain evidence="2">NCTC10124</strain>
    </source>
</reference>
<evidence type="ECO:0000313" key="1">
    <source>
        <dbReference type="EMBL" id="SYV92768.1"/>
    </source>
</evidence>
<accession>A0A3B0P6M4</accession>
<protein>
    <submittedName>
        <fullName evidence="1">Uncharacterized protein</fullName>
    </submittedName>
</protein>
<gene>
    <name evidence="1" type="ORF">NCTC10124_00495</name>
</gene>
<sequence>MRNVNVYLNYTGPAIVLDATLPEVGALIIQPLMVLLQLQMKL</sequence>
<dbReference type="AlphaFoldDB" id="A0A3B0P6M4"/>
<dbReference type="EMBL" id="LS991953">
    <property type="protein sequence ID" value="SYV92768.1"/>
    <property type="molecule type" value="Genomic_DNA"/>
</dbReference>